<dbReference type="InterPro" id="IPR027417">
    <property type="entry name" value="P-loop_NTPase"/>
</dbReference>
<dbReference type="AlphaFoldDB" id="A0A4Y2JJC4"/>
<dbReference type="InterPro" id="IPR003578">
    <property type="entry name" value="Small_GTPase_Rho"/>
</dbReference>
<dbReference type="PRINTS" id="PR00449">
    <property type="entry name" value="RASTRNSFRMNG"/>
</dbReference>
<comment type="caution">
    <text evidence="3">The sequence shown here is derived from an EMBL/GenBank/DDBJ whole genome shotgun (WGS) entry which is preliminary data.</text>
</comment>
<evidence type="ECO:0000256" key="1">
    <source>
        <dbReference type="ARBA" id="ARBA00022741"/>
    </source>
</evidence>
<dbReference type="SMART" id="SM00174">
    <property type="entry name" value="RHO"/>
    <property type="match status" value="1"/>
</dbReference>
<keyword evidence="4" id="KW-1185">Reference proteome</keyword>
<dbReference type="GO" id="GO:0022412">
    <property type="term" value="P:cellular process involved in reproduction in multicellular organism"/>
    <property type="evidence" value="ECO:0007669"/>
    <property type="project" value="UniProtKB-ARBA"/>
</dbReference>
<dbReference type="GO" id="GO:0003924">
    <property type="term" value="F:GTPase activity"/>
    <property type="evidence" value="ECO:0007669"/>
    <property type="project" value="InterPro"/>
</dbReference>
<gene>
    <name evidence="3" type="ORF">AVEN_50659_1</name>
</gene>
<keyword evidence="2" id="KW-0342">GTP-binding</keyword>
<reference evidence="3 4" key="1">
    <citation type="journal article" date="2019" name="Sci. Rep.">
        <title>Orb-weaving spider Araneus ventricosus genome elucidates the spidroin gene catalogue.</title>
        <authorList>
            <person name="Kono N."/>
            <person name="Nakamura H."/>
            <person name="Ohtoshi R."/>
            <person name="Moran D.A.P."/>
            <person name="Shinohara A."/>
            <person name="Yoshida Y."/>
            <person name="Fujiwara M."/>
            <person name="Mori M."/>
            <person name="Tomita M."/>
            <person name="Arakawa K."/>
        </authorList>
    </citation>
    <scope>NUCLEOTIDE SEQUENCE [LARGE SCALE GENOMIC DNA]</scope>
</reference>
<dbReference type="GO" id="GO:0001667">
    <property type="term" value="P:ameboidal-type cell migration"/>
    <property type="evidence" value="ECO:0007669"/>
    <property type="project" value="UniProtKB-ARBA"/>
</dbReference>
<dbReference type="EMBL" id="BGPR01003592">
    <property type="protein sequence ID" value="GBM90037.1"/>
    <property type="molecule type" value="Genomic_DNA"/>
</dbReference>
<dbReference type="Proteomes" id="UP000499080">
    <property type="component" value="Unassembled WGS sequence"/>
</dbReference>
<dbReference type="GO" id="GO:0003006">
    <property type="term" value="P:developmental process involved in reproduction"/>
    <property type="evidence" value="ECO:0007669"/>
    <property type="project" value="UniProtKB-ARBA"/>
</dbReference>
<evidence type="ECO:0000313" key="3">
    <source>
        <dbReference type="EMBL" id="GBM90037.1"/>
    </source>
</evidence>
<evidence type="ECO:0000313" key="4">
    <source>
        <dbReference type="Proteomes" id="UP000499080"/>
    </source>
</evidence>
<dbReference type="GO" id="GO:0005525">
    <property type="term" value="F:GTP binding"/>
    <property type="evidence" value="ECO:0007669"/>
    <property type="project" value="UniProtKB-KW"/>
</dbReference>
<sequence length="184" mass="21325">MSGTGRHTVFIVGDRQVGKTSIARRIFQNRNLIFVSAVNGATEYHVYPQGRVYPIKILEIRNSAFLTENEIEVDAERDFAFFCYAIDDPESFQHVAETWIPLFREHVCDTLAMALIGNKRDLRHNAEVVHNLAERGLQPVPMNQGTELYHRHDTIRLFIESGRDYYPVFEQFIMIINDIILDLN</sequence>
<keyword evidence="1" id="KW-0547">Nucleotide-binding</keyword>
<dbReference type="GO" id="GO:0007264">
    <property type="term" value="P:small GTPase-mediated signal transduction"/>
    <property type="evidence" value="ECO:0007669"/>
    <property type="project" value="InterPro"/>
</dbReference>
<name>A0A4Y2JJC4_ARAVE</name>
<proteinExistence type="predicted"/>
<dbReference type="PANTHER" id="PTHR24072">
    <property type="entry name" value="RHO FAMILY GTPASE"/>
    <property type="match status" value="1"/>
</dbReference>
<organism evidence="3 4">
    <name type="scientific">Araneus ventricosus</name>
    <name type="common">Orbweaver spider</name>
    <name type="synonym">Epeira ventricosa</name>
    <dbReference type="NCBI Taxonomy" id="182803"/>
    <lineage>
        <taxon>Eukaryota</taxon>
        <taxon>Metazoa</taxon>
        <taxon>Ecdysozoa</taxon>
        <taxon>Arthropoda</taxon>
        <taxon>Chelicerata</taxon>
        <taxon>Arachnida</taxon>
        <taxon>Araneae</taxon>
        <taxon>Araneomorphae</taxon>
        <taxon>Entelegynae</taxon>
        <taxon>Araneoidea</taxon>
        <taxon>Araneidae</taxon>
        <taxon>Araneus</taxon>
    </lineage>
</organism>
<dbReference type="SUPFAM" id="SSF52540">
    <property type="entry name" value="P-loop containing nucleoside triphosphate hydrolases"/>
    <property type="match status" value="1"/>
</dbReference>
<dbReference type="SMART" id="SM00175">
    <property type="entry name" value="RAB"/>
    <property type="match status" value="1"/>
</dbReference>
<dbReference type="OrthoDB" id="432970at2759"/>
<dbReference type="GO" id="GO:0035006">
    <property type="term" value="P:melanization defense response"/>
    <property type="evidence" value="ECO:0007669"/>
    <property type="project" value="UniProtKB-ARBA"/>
</dbReference>
<dbReference type="Pfam" id="PF00071">
    <property type="entry name" value="Ras"/>
    <property type="match status" value="1"/>
</dbReference>
<evidence type="ECO:0000256" key="2">
    <source>
        <dbReference type="ARBA" id="ARBA00023134"/>
    </source>
</evidence>
<dbReference type="InterPro" id="IPR001806">
    <property type="entry name" value="Small_GTPase"/>
</dbReference>
<dbReference type="GO" id="GO:0035099">
    <property type="term" value="P:hemocyte migration"/>
    <property type="evidence" value="ECO:0007669"/>
    <property type="project" value="UniProtKB-ARBA"/>
</dbReference>
<dbReference type="Gene3D" id="3.40.50.300">
    <property type="entry name" value="P-loop containing nucleotide triphosphate hydrolases"/>
    <property type="match status" value="1"/>
</dbReference>
<protein>
    <submittedName>
        <fullName evidence="3">Uncharacterized protein</fullName>
    </submittedName>
</protein>
<accession>A0A4Y2JJC4</accession>